<evidence type="ECO:0000313" key="1">
    <source>
        <dbReference type="EnsemblPlants" id="Kaladp0095s0084.1.v1.1.CDS.1"/>
    </source>
</evidence>
<evidence type="ECO:0000313" key="2">
    <source>
        <dbReference type="Proteomes" id="UP000594263"/>
    </source>
</evidence>
<dbReference type="Proteomes" id="UP000594263">
    <property type="component" value="Unplaced"/>
</dbReference>
<accession>A0A7N1A3Y8</accession>
<organism evidence="1 2">
    <name type="scientific">Kalanchoe fedtschenkoi</name>
    <name type="common">Lavender scallops</name>
    <name type="synonym">South American air plant</name>
    <dbReference type="NCBI Taxonomy" id="63787"/>
    <lineage>
        <taxon>Eukaryota</taxon>
        <taxon>Viridiplantae</taxon>
        <taxon>Streptophyta</taxon>
        <taxon>Embryophyta</taxon>
        <taxon>Tracheophyta</taxon>
        <taxon>Spermatophyta</taxon>
        <taxon>Magnoliopsida</taxon>
        <taxon>eudicotyledons</taxon>
        <taxon>Gunneridae</taxon>
        <taxon>Pentapetalae</taxon>
        <taxon>Saxifragales</taxon>
        <taxon>Crassulaceae</taxon>
        <taxon>Kalanchoe</taxon>
    </lineage>
</organism>
<dbReference type="EnsemblPlants" id="Kaladp0095s0084.1.v1.1">
    <property type="protein sequence ID" value="Kaladp0095s0084.1.v1.1.CDS.1"/>
    <property type="gene ID" value="Kaladp0095s0084.v1.1"/>
</dbReference>
<keyword evidence="2" id="KW-1185">Reference proteome</keyword>
<sequence>MSLAASPCCSQVKKTKRTGKVNPGDDSAKTFILSLGFKLHLISYISQITKPKFDKPKVKQNQGDTTSYTRTFYYIIFFYFLNLQKISNMK</sequence>
<proteinExistence type="predicted"/>
<protein>
    <submittedName>
        <fullName evidence="1">Uncharacterized protein</fullName>
    </submittedName>
</protein>
<dbReference type="Gramene" id="Kaladp0095s0084.1.v1.1">
    <property type="protein sequence ID" value="Kaladp0095s0084.1.v1.1.CDS.1"/>
    <property type="gene ID" value="Kaladp0095s0084.v1.1"/>
</dbReference>
<name>A0A7N1A3Y8_KALFE</name>
<reference evidence="1" key="1">
    <citation type="submission" date="2021-01" db="UniProtKB">
        <authorList>
            <consortium name="EnsemblPlants"/>
        </authorList>
    </citation>
    <scope>IDENTIFICATION</scope>
</reference>
<dbReference type="AlphaFoldDB" id="A0A7N1A3Y8"/>